<protein>
    <submittedName>
        <fullName evidence="5">DctP family TRAP transporter solute-binding subunit</fullName>
    </submittedName>
</protein>
<accession>A0A972GXA3</accession>
<dbReference type="EMBL" id="WHOD01000121">
    <property type="protein sequence ID" value="NOU97835.1"/>
    <property type="molecule type" value="Genomic_DNA"/>
</dbReference>
<dbReference type="InterPro" id="IPR004682">
    <property type="entry name" value="TRAP_DctP"/>
</dbReference>
<evidence type="ECO:0000256" key="1">
    <source>
        <dbReference type="ARBA" id="ARBA00009023"/>
    </source>
</evidence>
<evidence type="ECO:0000256" key="4">
    <source>
        <dbReference type="SAM" id="MobiDB-lite"/>
    </source>
</evidence>
<dbReference type="InterPro" id="IPR018389">
    <property type="entry name" value="DctP_fam"/>
</dbReference>
<keyword evidence="3" id="KW-0732">Signal</keyword>
<feature type="compositionally biased region" description="Basic and acidic residues" evidence="4">
    <location>
        <begin position="48"/>
        <end position="61"/>
    </location>
</feature>
<dbReference type="NCBIfam" id="TIGR00787">
    <property type="entry name" value="dctP"/>
    <property type="match status" value="1"/>
</dbReference>
<organism evidence="5 6">
    <name type="scientific">Paenibacillus foliorum</name>
    <dbReference type="NCBI Taxonomy" id="2654974"/>
    <lineage>
        <taxon>Bacteria</taxon>
        <taxon>Bacillati</taxon>
        <taxon>Bacillota</taxon>
        <taxon>Bacilli</taxon>
        <taxon>Bacillales</taxon>
        <taxon>Paenibacillaceae</taxon>
        <taxon>Paenibacillus</taxon>
    </lineage>
</organism>
<dbReference type="Pfam" id="PF03480">
    <property type="entry name" value="DctP"/>
    <property type="match status" value="1"/>
</dbReference>
<dbReference type="NCBIfam" id="NF037995">
    <property type="entry name" value="TRAP_S1"/>
    <property type="match status" value="1"/>
</dbReference>
<feature type="region of interest" description="Disordered" evidence="4">
    <location>
        <begin position="46"/>
        <end position="66"/>
    </location>
</feature>
<comment type="caution">
    <text evidence="5">The sequence shown here is derived from an EMBL/GenBank/DDBJ whole genome shotgun (WGS) entry which is preliminary data.</text>
</comment>
<evidence type="ECO:0000256" key="2">
    <source>
        <dbReference type="ARBA" id="ARBA00022448"/>
    </source>
</evidence>
<sequence>MYTRNTGFSRRKNMRFFRRITMKKQYLVVFILILFLLSSCSNKTGLKSTEEQNKNQADNKKSKITISHEVSEDMTKHTMFQKFKELVEKNSNGKFDVEIFPNAQLGGDDEAVASTQQGNITISAPSAALLGNFSPALQVFDLPFIFKDSKTAHQTLDGDVGSNLLKKLEDKGLVGLGFSENGWRQLTNSKKSITSPDQLNGLKIRTMNSPIHITAWKQLGANVTPMSFTEVFTSLSQGTIDGQENPLQIIYSMKLYEVNKYVTLTGHIYDPEPIIINKKFFDSLSPQNQKIIQDAAKEVITLERTLNQNSESDIRKKLGEKGAVVADLSPEQRQVWVDKVKPIYKQYANTIGSNDIKAVLKAAGNSTLLDYMNQ</sequence>
<comment type="similarity">
    <text evidence="1">Belongs to the bacterial solute-binding protein 7 family.</text>
</comment>
<name>A0A972GXA3_9BACL</name>
<dbReference type="PANTHER" id="PTHR33376:SF7">
    <property type="entry name" value="C4-DICARBOXYLATE-BINDING PROTEIN DCTB"/>
    <property type="match status" value="1"/>
</dbReference>
<reference evidence="5" key="1">
    <citation type="submission" date="2019-10" db="EMBL/GenBank/DDBJ databases">
        <title>Description of Paenibacillus glebae sp. nov.</title>
        <authorList>
            <person name="Carlier A."/>
            <person name="Qi S."/>
        </authorList>
    </citation>
    <scope>NUCLEOTIDE SEQUENCE</scope>
    <source>
        <strain evidence="5">LMG 31456</strain>
    </source>
</reference>
<keyword evidence="6" id="KW-1185">Reference proteome</keyword>
<dbReference type="PANTHER" id="PTHR33376">
    <property type="match status" value="1"/>
</dbReference>
<dbReference type="GO" id="GO:0055085">
    <property type="term" value="P:transmembrane transport"/>
    <property type="evidence" value="ECO:0007669"/>
    <property type="project" value="InterPro"/>
</dbReference>
<keyword evidence="2" id="KW-0813">Transport</keyword>
<evidence type="ECO:0000256" key="3">
    <source>
        <dbReference type="ARBA" id="ARBA00022729"/>
    </source>
</evidence>
<dbReference type="InterPro" id="IPR038404">
    <property type="entry name" value="TRAP_DctP_sf"/>
</dbReference>
<dbReference type="AlphaFoldDB" id="A0A972GXA3"/>
<proteinExistence type="inferred from homology"/>
<dbReference type="CDD" id="cd13603">
    <property type="entry name" value="PBP2_TRAP_Siap_TeaA_like"/>
    <property type="match status" value="1"/>
</dbReference>
<dbReference type="GO" id="GO:0030288">
    <property type="term" value="C:outer membrane-bounded periplasmic space"/>
    <property type="evidence" value="ECO:0007669"/>
    <property type="project" value="InterPro"/>
</dbReference>
<evidence type="ECO:0000313" key="5">
    <source>
        <dbReference type="EMBL" id="NOU97835.1"/>
    </source>
</evidence>
<dbReference type="Gene3D" id="3.40.190.170">
    <property type="entry name" value="Bacterial extracellular solute-binding protein, family 7"/>
    <property type="match status" value="1"/>
</dbReference>
<gene>
    <name evidence="5" type="ORF">GC093_32085</name>
</gene>
<dbReference type="PIRSF" id="PIRSF006470">
    <property type="entry name" value="DctB"/>
    <property type="match status" value="1"/>
</dbReference>
<evidence type="ECO:0000313" key="6">
    <source>
        <dbReference type="Proteomes" id="UP000641588"/>
    </source>
</evidence>
<dbReference type="Proteomes" id="UP000641588">
    <property type="component" value="Unassembled WGS sequence"/>
</dbReference>